<evidence type="ECO:0000313" key="2">
    <source>
        <dbReference type="Proteomes" id="UP000887013"/>
    </source>
</evidence>
<organism evidence="1 2">
    <name type="scientific">Nephila pilipes</name>
    <name type="common">Giant wood spider</name>
    <name type="synonym">Nephila maculata</name>
    <dbReference type="NCBI Taxonomy" id="299642"/>
    <lineage>
        <taxon>Eukaryota</taxon>
        <taxon>Metazoa</taxon>
        <taxon>Ecdysozoa</taxon>
        <taxon>Arthropoda</taxon>
        <taxon>Chelicerata</taxon>
        <taxon>Arachnida</taxon>
        <taxon>Araneae</taxon>
        <taxon>Araneomorphae</taxon>
        <taxon>Entelegynae</taxon>
        <taxon>Araneoidea</taxon>
        <taxon>Nephilidae</taxon>
        <taxon>Nephila</taxon>
    </lineage>
</organism>
<sequence length="98" mass="11586">MKAASLMKWSDNWIQRKGRAVKRISNNLLRSKMLQCDLTFQMRAPIAIAASDSFRSKSYKVNFESTMKELNRSDTVNWCSWGEKKREFLVKNRKISHR</sequence>
<dbReference type="AlphaFoldDB" id="A0A8X6NH97"/>
<name>A0A8X6NH97_NEPPI</name>
<evidence type="ECO:0000313" key="1">
    <source>
        <dbReference type="EMBL" id="GFT13406.1"/>
    </source>
</evidence>
<protein>
    <submittedName>
        <fullName evidence="1">Uncharacterized protein</fullName>
    </submittedName>
</protein>
<keyword evidence="2" id="KW-1185">Reference proteome</keyword>
<comment type="caution">
    <text evidence="1">The sequence shown here is derived from an EMBL/GenBank/DDBJ whole genome shotgun (WGS) entry which is preliminary data.</text>
</comment>
<gene>
    <name evidence="1" type="ORF">NPIL_257001</name>
</gene>
<proteinExistence type="predicted"/>
<dbReference type="Proteomes" id="UP000887013">
    <property type="component" value="Unassembled WGS sequence"/>
</dbReference>
<dbReference type="EMBL" id="BMAW01057861">
    <property type="protein sequence ID" value="GFT13406.1"/>
    <property type="molecule type" value="Genomic_DNA"/>
</dbReference>
<accession>A0A8X6NH97</accession>
<reference evidence="1" key="1">
    <citation type="submission" date="2020-08" db="EMBL/GenBank/DDBJ databases">
        <title>Multicomponent nature underlies the extraordinary mechanical properties of spider dragline silk.</title>
        <authorList>
            <person name="Kono N."/>
            <person name="Nakamura H."/>
            <person name="Mori M."/>
            <person name="Yoshida Y."/>
            <person name="Ohtoshi R."/>
            <person name="Malay A.D."/>
            <person name="Moran D.A.P."/>
            <person name="Tomita M."/>
            <person name="Numata K."/>
            <person name="Arakawa K."/>
        </authorList>
    </citation>
    <scope>NUCLEOTIDE SEQUENCE</scope>
</reference>